<reference evidence="1 2" key="1">
    <citation type="submission" date="2024-02" db="EMBL/GenBank/DDBJ databases">
        <title>Full genome sequence of Nocardioides kribbensis.</title>
        <authorList>
            <person name="Poletto B.L."/>
            <person name="Silva G."/>
            <person name="Galante D."/>
            <person name="Campos K.R."/>
            <person name="Santos M.B.N."/>
            <person name="Sacchi C.T."/>
        </authorList>
    </citation>
    <scope>NUCLEOTIDE SEQUENCE [LARGE SCALE GENOMIC DNA]</scope>
    <source>
        <strain evidence="1 2">O4R</strain>
    </source>
</reference>
<proteinExistence type="predicted"/>
<dbReference type="RefSeq" id="WP_056862176.1">
    <property type="nucleotide sequence ID" value="NZ_JBEFCW010000123.1"/>
</dbReference>
<gene>
    <name evidence="1" type="ORF">V6R90_09895</name>
</gene>
<protein>
    <submittedName>
        <fullName evidence="1">Uncharacterized protein</fullName>
    </submittedName>
</protein>
<comment type="caution">
    <text evidence="1">The sequence shown here is derived from an EMBL/GenBank/DDBJ whole genome shotgun (WGS) entry which is preliminary data.</text>
</comment>
<organism evidence="1 2">
    <name type="scientific">Nocardioides kribbensis</name>
    <dbReference type="NCBI Taxonomy" id="305517"/>
    <lineage>
        <taxon>Bacteria</taxon>
        <taxon>Bacillati</taxon>
        <taxon>Actinomycetota</taxon>
        <taxon>Actinomycetes</taxon>
        <taxon>Propionibacteriales</taxon>
        <taxon>Nocardioidaceae</taxon>
        <taxon>Nocardioides</taxon>
    </lineage>
</organism>
<keyword evidence="2" id="KW-1185">Reference proteome</keyword>
<sequence length="163" mass="17907">MSADMVVNVAKAAWEVFKDGAPSGEITSSTANAVPQVDDWQTLAGARGPMAIRGHWERLCAWPFEDYVVADFTFLLKWDYAATYRGGGAFIPNLWLEVPSYDIFWGQHLDLRLTVRNPTNAGTPQAPLARLPVTIAGTASNGLRNLHVEWGLTVFGDGTWQEA</sequence>
<dbReference type="EMBL" id="JBEGDP010000009">
    <property type="protein sequence ID" value="MEQ7847590.1"/>
    <property type="molecule type" value="Genomic_DNA"/>
</dbReference>
<evidence type="ECO:0000313" key="1">
    <source>
        <dbReference type="EMBL" id="MEQ7847590.1"/>
    </source>
</evidence>
<accession>A0ABV1NYI9</accession>
<name>A0ABV1NYI9_9ACTN</name>
<evidence type="ECO:0000313" key="2">
    <source>
        <dbReference type="Proteomes" id="UP001482520"/>
    </source>
</evidence>
<dbReference type="Proteomes" id="UP001482520">
    <property type="component" value="Unassembled WGS sequence"/>
</dbReference>